<organism evidence="2 3">
    <name type="scientific">Edaphosphingomonas haloaromaticamans</name>
    <dbReference type="NCBI Taxonomy" id="653954"/>
    <lineage>
        <taxon>Bacteria</taxon>
        <taxon>Pseudomonadati</taxon>
        <taxon>Pseudomonadota</taxon>
        <taxon>Alphaproteobacteria</taxon>
        <taxon>Sphingomonadales</taxon>
        <taxon>Rhizorhabdaceae</taxon>
        <taxon>Edaphosphingomonas</taxon>
    </lineage>
</organism>
<dbReference type="EMBL" id="MIPT01000001">
    <property type="protein sequence ID" value="OHT21457.1"/>
    <property type="molecule type" value="Genomic_DNA"/>
</dbReference>
<reference evidence="2 3" key="1">
    <citation type="submission" date="2016-09" db="EMBL/GenBank/DDBJ databases">
        <title>Metabolic pathway, cell adaptation mechanisms and a novel monoxygenase revealed through proteogenomic-transcription analysis of a Sphingomonas haloaromaticamans strain degrading the fungicide ortho-phenylphenol.</title>
        <authorList>
            <person name="Perruchon C."/>
            <person name="Papadopoulou E.S."/>
            <person name="Rousidou C."/>
            <person name="Vasileiadis S."/>
            <person name="Tanou G."/>
            <person name="Amoutzias G."/>
            <person name="Molassiotis A."/>
            <person name="Karpouzas D.G."/>
        </authorList>
    </citation>
    <scope>NUCLEOTIDE SEQUENCE [LARGE SCALE GENOMIC DNA]</scope>
    <source>
        <strain evidence="2 3">P3</strain>
    </source>
</reference>
<evidence type="ECO:0000313" key="2">
    <source>
        <dbReference type="EMBL" id="OHT21457.1"/>
    </source>
</evidence>
<gene>
    <name evidence="2" type="ORF">BHE75_03465</name>
</gene>
<accession>A0A1S1HHA6</accession>
<name>A0A1S1HHA6_9SPHN</name>
<keyword evidence="3" id="KW-1185">Reference proteome</keyword>
<feature type="domain" description="HTH cro/C1-type" evidence="1">
    <location>
        <begin position="74"/>
        <end position="103"/>
    </location>
</feature>
<comment type="caution">
    <text evidence="2">The sequence shown here is derived from an EMBL/GenBank/DDBJ whole genome shotgun (WGS) entry which is preliminary data.</text>
</comment>
<evidence type="ECO:0000259" key="1">
    <source>
        <dbReference type="PROSITE" id="PS50943"/>
    </source>
</evidence>
<evidence type="ECO:0000313" key="3">
    <source>
        <dbReference type="Proteomes" id="UP000179467"/>
    </source>
</evidence>
<dbReference type="SMART" id="SM00530">
    <property type="entry name" value="HTH_XRE"/>
    <property type="match status" value="2"/>
</dbReference>
<sequence length="413" mass="44271">MAFHLKRSLSLQQDDALRGGKKLSAVDAPAEGIEIDRYRSIVFPNNIRLCRRKRGLAKLLALSQRLPDIPYIRLSKIERGEVFAKPAELAAIAGALKLLPADLLINIDDDAFDMAEWAADVQDPASFDPAEDHFAVLLAAAIRHRREADAGLTIAALEKDYGIAPVMLSRLENAFKPIGRWNDGTVAGICHLMDVADVAALRERVTGLYAAGALDAHLRAVANPEDRKAKTRARVAELRAAFDPAAGRLHPRPPKAPPPLRADPAGTQPAFAMLAEERAPFEGPAMAEGETALVRLVPVFGAPIGEGLIQRTPMGTMVEAPRGAGPNAYGLRVCRPTLGPALPARATVIVDPDRFPTPGGIAVVRETEGLRLLTVGVDRDGRMTGYSAHPDREIAIDALDPIDVATVIGAIFD</sequence>
<dbReference type="Proteomes" id="UP000179467">
    <property type="component" value="Unassembled WGS sequence"/>
</dbReference>
<dbReference type="RefSeq" id="WP_070934570.1">
    <property type="nucleotide sequence ID" value="NZ_MIPT01000001.1"/>
</dbReference>
<dbReference type="AlphaFoldDB" id="A0A1S1HHA6"/>
<dbReference type="PROSITE" id="PS50943">
    <property type="entry name" value="HTH_CROC1"/>
    <property type="match status" value="1"/>
</dbReference>
<dbReference type="OrthoDB" id="7555776at2"/>
<dbReference type="InterPro" id="IPR001387">
    <property type="entry name" value="Cro/C1-type_HTH"/>
</dbReference>
<dbReference type="CDD" id="cd00093">
    <property type="entry name" value="HTH_XRE"/>
    <property type="match status" value="1"/>
</dbReference>
<protein>
    <recommendedName>
        <fullName evidence="1">HTH cro/C1-type domain-containing protein</fullName>
    </recommendedName>
</protein>
<proteinExistence type="predicted"/>